<sequence>MTIFTGTTNGRVSFWHADMGGPPQPRAPLSGDVTVDVAIVGGGYTGLWTALYLNRLDPALRIAVIEKRFCGYGASGRNGGWLSGGFEWSRDKYIAAGGTREGVIAMQAAMAGSVDEVIARAAEEDIDADILRCDKLMVATCAAQLERRDADLAELAAWDFPASRLTTLDGAGLASRLRVAGGVGGLAVSGSARVQPAKLVRGLARAVERRGVALYEGTTVTGLAPGMVTTDRGTVRAGAVIRATEGFTPSLPGLRREWLPLNSAIIATAPLSPAQWREIGWEGHEIVADYAHAYFYAQRTREGRIAFGGRGIPYRFGSALDRDGQTQAGTIRILHATLMRLFPSLAGIGIDHAWCGTLGVPRDWCTSVGFDPATRMGWAGGYVGLGVSTSNVAGRTLADLVLGRQSDLVTLPWVNHKVRPWEPEPLRWGAVNALYGLYRLSDRIEAKGGGTSILARIGDRIAGH</sequence>
<dbReference type="HOGENOM" id="CLU_007884_3_2_5"/>
<protein>
    <recommendedName>
        <fullName evidence="2">FAD dependent oxidoreductase domain-containing protein</fullName>
    </recommendedName>
</protein>
<dbReference type="InterPro" id="IPR036188">
    <property type="entry name" value="FAD/NAD-bd_sf"/>
</dbReference>
<dbReference type="Pfam" id="PF01266">
    <property type="entry name" value="DAO"/>
    <property type="match status" value="1"/>
</dbReference>
<dbReference type="EMBL" id="AEWJ01000027">
    <property type="protein sequence ID" value="EGD59532.1"/>
    <property type="molecule type" value="Genomic_DNA"/>
</dbReference>
<dbReference type="PANTHER" id="PTHR13847">
    <property type="entry name" value="SARCOSINE DEHYDROGENASE-RELATED"/>
    <property type="match status" value="1"/>
</dbReference>
<organism evidence="3 4">
    <name type="scientific">Novosphingobium nitrogenifigens DSM 19370</name>
    <dbReference type="NCBI Taxonomy" id="983920"/>
    <lineage>
        <taxon>Bacteria</taxon>
        <taxon>Pseudomonadati</taxon>
        <taxon>Pseudomonadota</taxon>
        <taxon>Alphaproteobacteria</taxon>
        <taxon>Sphingomonadales</taxon>
        <taxon>Sphingomonadaceae</taxon>
        <taxon>Novosphingobium</taxon>
    </lineage>
</organism>
<name>F1Z7B4_9SPHN</name>
<gene>
    <name evidence="3" type="ORF">Y88_2710</name>
</gene>
<dbReference type="OrthoDB" id="9806601at2"/>
<dbReference type="GO" id="GO:0005737">
    <property type="term" value="C:cytoplasm"/>
    <property type="evidence" value="ECO:0007669"/>
    <property type="project" value="TreeGrafter"/>
</dbReference>
<keyword evidence="4" id="KW-1185">Reference proteome</keyword>
<dbReference type="InterPro" id="IPR006076">
    <property type="entry name" value="FAD-dep_OxRdtase"/>
</dbReference>
<evidence type="ECO:0000313" key="3">
    <source>
        <dbReference type="EMBL" id="EGD59532.1"/>
    </source>
</evidence>
<evidence type="ECO:0000313" key="4">
    <source>
        <dbReference type="Proteomes" id="UP000004728"/>
    </source>
</evidence>
<dbReference type="AlphaFoldDB" id="F1Z7B4"/>
<dbReference type="eggNOG" id="COG0665">
    <property type="taxonomic scope" value="Bacteria"/>
</dbReference>
<dbReference type="Proteomes" id="UP000004728">
    <property type="component" value="Unassembled WGS sequence"/>
</dbReference>
<feature type="domain" description="FAD dependent oxidoreductase" evidence="2">
    <location>
        <begin position="36"/>
        <end position="400"/>
    </location>
</feature>
<dbReference type="InParanoid" id="F1Z7B4"/>
<proteinExistence type="predicted"/>
<reference evidence="3 4" key="1">
    <citation type="journal article" date="2012" name="J. Bacteriol.">
        <title>Draft Genome Sequence of Novosphingobium nitrogenifigens Y88T.</title>
        <authorList>
            <person name="Strabala T.J."/>
            <person name="Macdonald L."/>
            <person name="Liu V."/>
            <person name="Smit A.M."/>
        </authorList>
    </citation>
    <scope>NUCLEOTIDE SEQUENCE [LARGE SCALE GENOMIC DNA]</scope>
    <source>
        <strain evidence="3 4">DSM 19370</strain>
    </source>
</reference>
<dbReference type="STRING" id="983920.Y88_2710"/>
<dbReference type="PANTHER" id="PTHR13847:SF285">
    <property type="entry name" value="FAD DEPENDENT OXIDOREDUCTASE DOMAIN-CONTAINING PROTEIN"/>
    <property type="match status" value="1"/>
</dbReference>
<keyword evidence="1" id="KW-0560">Oxidoreductase</keyword>
<dbReference type="RefSeq" id="WP_008070419.1">
    <property type="nucleotide sequence ID" value="NZ_AQWK01000020.1"/>
</dbReference>
<evidence type="ECO:0000259" key="2">
    <source>
        <dbReference type="Pfam" id="PF01266"/>
    </source>
</evidence>
<dbReference type="Gene3D" id="3.50.50.60">
    <property type="entry name" value="FAD/NAD(P)-binding domain"/>
    <property type="match status" value="1"/>
</dbReference>
<comment type="caution">
    <text evidence="3">The sequence shown here is derived from an EMBL/GenBank/DDBJ whole genome shotgun (WGS) entry which is preliminary data.</text>
</comment>
<evidence type="ECO:0000256" key="1">
    <source>
        <dbReference type="ARBA" id="ARBA00023002"/>
    </source>
</evidence>
<dbReference type="SUPFAM" id="SSF51905">
    <property type="entry name" value="FAD/NAD(P)-binding domain"/>
    <property type="match status" value="1"/>
</dbReference>
<accession>F1Z7B4</accession>
<dbReference type="Gene3D" id="3.30.9.10">
    <property type="entry name" value="D-Amino Acid Oxidase, subunit A, domain 2"/>
    <property type="match status" value="1"/>
</dbReference>
<dbReference type="GO" id="GO:0016491">
    <property type="term" value="F:oxidoreductase activity"/>
    <property type="evidence" value="ECO:0007669"/>
    <property type="project" value="UniProtKB-KW"/>
</dbReference>